<proteinExistence type="predicted"/>
<name>A0A371NQC3_9MICO</name>
<comment type="caution">
    <text evidence="1">The sequence shown here is derived from an EMBL/GenBank/DDBJ whole genome shotgun (WGS) entry which is preliminary data.</text>
</comment>
<reference evidence="1 2" key="1">
    <citation type="submission" date="2018-08" db="EMBL/GenBank/DDBJ databases">
        <title>Isolation, diversity and antifungal activity of Actinobacteria from cow dung.</title>
        <authorList>
            <person name="Ling L."/>
        </authorList>
    </citation>
    <scope>NUCLEOTIDE SEQUENCE [LARGE SCALE GENOMIC DNA]</scope>
    <source>
        <strain evidence="1 2">NEAU-LLE</strain>
    </source>
</reference>
<accession>A0A371NQC3</accession>
<dbReference type="OrthoDB" id="3298842at2"/>
<dbReference type="EMBL" id="QUAB01000048">
    <property type="protein sequence ID" value="REJ03845.1"/>
    <property type="molecule type" value="Genomic_DNA"/>
</dbReference>
<dbReference type="InterPro" id="IPR014719">
    <property type="entry name" value="Ribosomal_bL12_C/ClpS-like"/>
</dbReference>
<evidence type="ECO:0000313" key="1">
    <source>
        <dbReference type="EMBL" id="REJ03845.1"/>
    </source>
</evidence>
<organism evidence="1 2">
    <name type="scientific">Microbacterium bovistercoris</name>
    <dbReference type="NCBI Taxonomy" id="2293570"/>
    <lineage>
        <taxon>Bacteria</taxon>
        <taxon>Bacillati</taxon>
        <taxon>Actinomycetota</taxon>
        <taxon>Actinomycetes</taxon>
        <taxon>Micrococcales</taxon>
        <taxon>Microbacteriaceae</taxon>
        <taxon>Microbacterium</taxon>
    </lineage>
</organism>
<evidence type="ECO:0000313" key="2">
    <source>
        <dbReference type="Proteomes" id="UP000262172"/>
    </source>
</evidence>
<evidence type="ECO:0008006" key="3">
    <source>
        <dbReference type="Google" id="ProtNLM"/>
    </source>
</evidence>
<dbReference type="Proteomes" id="UP000262172">
    <property type="component" value="Unassembled WGS sequence"/>
</dbReference>
<sequence length="145" mass="15621">MDIWMWVVGLIVLFFVVGWALRSMRPSVPTSPPAPVAVDARSEIDALVASGNKIAAIKRLRELSPMSLKDAKDRIDAWEPGTVAPPATTVAGPTADLPAEVAAEIDRLLAADQPISAIKFYRERTGTTLADAKRAIDEWAPRSSS</sequence>
<dbReference type="RefSeq" id="WP_116243366.1">
    <property type="nucleotide sequence ID" value="NZ_QUAB01000048.1"/>
</dbReference>
<dbReference type="Gene3D" id="3.30.1390.10">
    <property type="match status" value="1"/>
</dbReference>
<keyword evidence="2" id="KW-1185">Reference proteome</keyword>
<protein>
    <recommendedName>
        <fullName evidence="3">Ribosomal protein L7/L12 C-terminal domain-containing protein</fullName>
    </recommendedName>
</protein>
<dbReference type="AlphaFoldDB" id="A0A371NQC3"/>
<gene>
    <name evidence="1" type="ORF">DY023_16080</name>
</gene>